<dbReference type="PANTHER" id="PTHR41523">
    <property type="entry name" value="TWO-COMPONENT SYSTEM SENSOR PROTEIN"/>
    <property type="match status" value="1"/>
</dbReference>
<evidence type="ECO:0000256" key="1">
    <source>
        <dbReference type="ARBA" id="ARBA00000085"/>
    </source>
</evidence>
<sequence>MLRKIYVFIFMVGMFTCVLGQDAITTATAFKKIEQKDLNYLLSKEWELKVTLDSVASAPSTAKDSVGIYRDLLSSKILLAKEEYSQYINLVEGFVSEYENQEWLLREYSKGLALSYYNVNLFDEANKWTEVYRELNENVVNSEGKIHLDYIQPGLYYYRSGNYEKALVAFKKNFAEIEHDDRVYDHYKGNILNNIAITYTNLRKLDSAEFYLEKSREYWSKESPDVKEDRAYLMGLLDGNLATIENLRGNYQRAKELILHDVVGSKEKDYWNHLHSRCQLIELQVKLGEVKEARQTLDALTQELDSIEEPEILYSFFLEAKFEVLKAEGDFKEALEVHEAYYDLKFSDKKKKDKAEREQIAVLFDIVSKENLLKEQEIQILEQEEVKARNKRLVGWVVSFMFIGVLLIVTLVLITQLKNRKIASAKERQESIKKQIEIKDVMMREMHHRIKNNLQTVSGLFRMQMRNTNNAETIENLKNGVARVNTITEIHNLVFEDGYEEGVNAKSYLNKVISRIQEIYSEEIQFNCEIEDILLENDKTVPVGLILNELITNSVKYAFKGGISPVIDVRFYKKSGKIVLYYADNGVGYTETRSADGGLGLTLIEIMAKQLKADINYLVAARNKVEFIFE</sequence>
<keyword evidence="6 12" id="KW-0418">Kinase</keyword>
<keyword evidence="9" id="KW-0472">Membrane</keyword>
<dbReference type="Gene3D" id="1.25.40.10">
    <property type="entry name" value="Tetratricopeptide repeat domain"/>
    <property type="match status" value="1"/>
</dbReference>
<evidence type="ECO:0000256" key="10">
    <source>
        <dbReference type="SAM" id="SignalP"/>
    </source>
</evidence>
<dbReference type="Pfam" id="PF07568">
    <property type="entry name" value="HisKA_2"/>
    <property type="match status" value="1"/>
</dbReference>
<proteinExistence type="predicted"/>
<dbReference type="InterPro" id="IPR005467">
    <property type="entry name" value="His_kinase_dom"/>
</dbReference>
<evidence type="ECO:0000256" key="2">
    <source>
        <dbReference type="ARBA" id="ARBA00012438"/>
    </source>
</evidence>
<keyword evidence="7" id="KW-0067">ATP-binding</keyword>
<feature type="chain" id="PRO_5014938747" description="histidine kinase" evidence="10">
    <location>
        <begin position="21"/>
        <end position="630"/>
    </location>
</feature>
<dbReference type="InterPro" id="IPR036890">
    <property type="entry name" value="HATPase_C_sf"/>
</dbReference>
<dbReference type="EC" id="2.7.13.3" evidence="2"/>
<dbReference type="InterPro" id="IPR011495">
    <property type="entry name" value="Sig_transdc_His_kin_sub2_dim/P"/>
</dbReference>
<feature type="coiled-coil region" evidence="8">
    <location>
        <begin position="283"/>
        <end position="310"/>
    </location>
</feature>
<feature type="domain" description="Histidine kinase" evidence="11">
    <location>
        <begin position="445"/>
        <end position="630"/>
    </location>
</feature>
<dbReference type="PROSITE" id="PS50109">
    <property type="entry name" value="HIS_KIN"/>
    <property type="match status" value="1"/>
</dbReference>
<dbReference type="Gene3D" id="3.30.565.10">
    <property type="entry name" value="Histidine kinase-like ATPase, C-terminal domain"/>
    <property type="match status" value="1"/>
</dbReference>
<accession>A0A1I6ZX53</accession>
<evidence type="ECO:0000256" key="3">
    <source>
        <dbReference type="ARBA" id="ARBA00022553"/>
    </source>
</evidence>
<keyword evidence="3" id="KW-0597">Phosphoprotein</keyword>
<keyword evidence="13" id="KW-1185">Reference proteome</keyword>
<reference evidence="12 13" key="1">
    <citation type="submission" date="2016-10" db="EMBL/GenBank/DDBJ databases">
        <authorList>
            <person name="de Groot N.N."/>
        </authorList>
    </citation>
    <scope>NUCLEOTIDE SEQUENCE [LARGE SCALE GENOMIC DNA]</scope>
    <source>
        <strain evidence="12 13">CGMCC 1.7005</strain>
    </source>
</reference>
<evidence type="ECO:0000313" key="12">
    <source>
        <dbReference type="EMBL" id="SFT67253.1"/>
    </source>
</evidence>
<dbReference type="SUPFAM" id="SSF48452">
    <property type="entry name" value="TPR-like"/>
    <property type="match status" value="1"/>
</dbReference>
<feature type="transmembrane region" description="Helical" evidence="9">
    <location>
        <begin position="393"/>
        <end position="414"/>
    </location>
</feature>
<dbReference type="OrthoDB" id="9767435at2"/>
<dbReference type="AlphaFoldDB" id="A0A1I6ZX53"/>
<organism evidence="12 13">
    <name type="scientific">Lishizhenia tianjinensis</name>
    <dbReference type="NCBI Taxonomy" id="477690"/>
    <lineage>
        <taxon>Bacteria</taxon>
        <taxon>Pseudomonadati</taxon>
        <taxon>Bacteroidota</taxon>
        <taxon>Flavobacteriia</taxon>
        <taxon>Flavobacteriales</taxon>
        <taxon>Crocinitomicaceae</taxon>
        <taxon>Lishizhenia</taxon>
    </lineage>
</organism>
<evidence type="ECO:0000256" key="7">
    <source>
        <dbReference type="ARBA" id="ARBA00022840"/>
    </source>
</evidence>
<evidence type="ECO:0000256" key="6">
    <source>
        <dbReference type="ARBA" id="ARBA00022777"/>
    </source>
</evidence>
<keyword evidence="9" id="KW-0812">Transmembrane</keyword>
<evidence type="ECO:0000256" key="4">
    <source>
        <dbReference type="ARBA" id="ARBA00022679"/>
    </source>
</evidence>
<dbReference type="InterPro" id="IPR011990">
    <property type="entry name" value="TPR-like_helical_dom_sf"/>
</dbReference>
<evidence type="ECO:0000256" key="5">
    <source>
        <dbReference type="ARBA" id="ARBA00022741"/>
    </source>
</evidence>
<keyword evidence="10" id="KW-0732">Signal</keyword>
<keyword evidence="5" id="KW-0547">Nucleotide-binding</keyword>
<dbReference type="EMBL" id="FPAS01000002">
    <property type="protein sequence ID" value="SFT67253.1"/>
    <property type="molecule type" value="Genomic_DNA"/>
</dbReference>
<dbReference type="RefSeq" id="WP_090248255.1">
    <property type="nucleotide sequence ID" value="NZ_FPAS01000002.1"/>
</dbReference>
<dbReference type="SUPFAM" id="SSF55874">
    <property type="entry name" value="ATPase domain of HSP90 chaperone/DNA topoisomerase II/histidine kinase"/>
    <property type="match status" value="1"/>
</dbReference>
<evidence type="ECO:0000313" key="13">
    <source>
        <dbReference type="Proteomes" id="UP000236454"/>
    </source>
</evidence>
<protein>
    <recommendedName>
        <fullName evidence="2">histidine kinase</fullName>
        <ecNumber evidence="2">2.7.13.3</ecNumber>
    </recommendedName>
</protein>
<feature type="signal peptide" evidence="10">
    <location>
        <begin position="1"/>
        <end position="20"/>
    </location>
</feature>
<keyword evidence="4" id="KW-0808">Transferase</keyword>
<keyword evidence="9" id="KW-1133">Transmembrane helix</keyword>
<evidence type="ECO:0000256" key="8">
    <source>
        <dbReference type="SAM" id="Coils"/>
    </source>
</evidence>
<comment type="catalytic activity">
    <reaction evidence="1">
        <text>ATP + protein L-histidine = ADP + protein N-phospho-L-histidine.</text>
        <dbReference type="EC" id="2.7.13.3"/>
    </reaction>
</comment>
<name>A0A1I6ZX53_9FLAO</name>
<dbReference type="STRING" id="477690.SAMN05216474_1693"/>
<evidence type="ECO:0000259" key="11">
    <source>
        <dbReference type="PROSITE" id="PS50109"/>
    </source>
</evidence>
<keyword evidence="8" id="KW-0175">Coiled coil</keyword>
<dbReference type="PANTHER" id="PTHR41523:SF8">
    <property type="entry name" value="ETHYLENE RESPONSE SENSOR PROTEIN"/>
    <property type="match status" value="1"/>
</dbReference>
<dbReference type="GO" id="GO:0004673">
    <property type="term" value="F:protein histidine kinase activity"/>
    <property type="evidence" value="ECO:0007669"/>
    <property type="project" value="UniProtKB-EC"/>
</dbReference>
<gene>
    <name evidence="12" type="ORF">SAMN05216474_1693</name>
</gene>
<dbReference type="GO" id="GO:0005524">
    <property type="term" value="F:ATP binding"/>
    <property type="evidence" value="ECO:0007669"/>
    <property type="project" value="UniProtKB-KW"/>
</dbReference>
<dbReference type="Proteomes" id="UP000236454">
    <property type="component" value="Unassembled WGS sequence"/>
</dbReference>
<evidence type="ECO:0000256" key="9">
    <source>
        <dbReference type="SAM" id="Phobius"/>
    </source>
</evidence>